<keyword evidence="1" id="KW-0812">Transmembrane</keyword>
<keyword evidence="2" id="KW-0378">Hydrolase</keyword>
<dbReference type="InterPro" id="IPR021109">
    <property type="entry name" value="Peptidase_aspartic_dom_sf"/>
</dbReference>
<dbReference type="InterPro" id="IPR034122">
    <property type="entry name" value="Retropepsin-like_bacterial"/>
</dbReference>
<keyword evidence="3" id="KW-1185">Reference proteome</keyword>
<evidence type="ECO:0000256" key="1">
    <source>
        <dbReference type="SAM" id="Phobius"/>
    </source>
</evidence>
<keyword evidence="1" id="KW-1133">Transmembrane helix</keyword>
<proteinExistence type="predicted"/>
<dbReference type="Proteomes" id="UP000247727">
    <property type="component" value="Unassembled WGS sequence"/>
</dbReference>
<comment type="caution">
    <text evidence="2">The sequence shown here is derived from an EMBL/GenBank/DDBJ whole genome shotgun (WGS) entry which is preliminary data.</text>
</comment>
<dbReference type="InterPro" id="IPR011969">
    <property type="entry name" value="Clan_AA_Asp_peptidase_C"/>
</dbReference>
<keyword evidence="1" id="KW-0472">Membrane</keyword>
<dbReference type="Pfam" id="PF13975">
    <property type="entry name" value="gag-asp_proteas"/>
    <property type="match status" value="1"/>
</dbReference>
<organism evidence="2 3">
    <name type="scientific">Rhodobacter viridis</name>
    <dbReference type="NCBI Taxonomy" id="1054202"/>
    <lineage>
        <taxon>Bacteria</taxon>
        <taxon>Pseudomonadati</taxon>
        <taxon>Pseudomonadota</taxon>
        <taxon>Alphaproteobacteria</taxon>
        <taxon>Rhodobacterales</taxon>
        <taxon>Rhodobacter group</taxon>
        <taxon>Rhodobacter</taxon>
    </lineage>
</organism>
<feature type="transmembrane region" description="Helical" evidence="1">
    <location>
        <begin position="6"/>
        <end position="25"/>
    </location>
</feature>
<dbReference type="GO" id="GO:0008233">
    <property type="term" value="F:peptidase activity"/>
    <property type="evidence" value="ECO:0007669"/>
    <property type="project" value="UniProtKB-KW"/>
</dbReference>
<dbReference type="CDD" id="cd05483">
    <property type="entry name" value="retropepsin_like_bacteria"/>
    <property type="match status" value="1"/>
</dbReference>
<name>A0A318U6A6_9RHOB</name>
<dbReference type="Gene3D" id="2.40.70.10">
    <property type="entry name" value="Acid Proteases"/>
    <property type="match status" value="1"/>
</dbReference>
<protein>
    <submittedName>
        <fullName evidence="2">Aspartyl protease family protein</fullName>
    </submittedName>
</protein>
<keyword evidence="2" id="KW-0645">Protease</keyword>
<accession>A0A318U6A6</accession>
<evidence type="ECO:0000313" key="2">
    <source>
        <dbReference type="EMBL" id="PYF10000.1"/>
    </source>
</evidence>
<sequence>MEADIPRVIYYLLLLLAIGGYLIAALRRRPGQALQQLMIWALIFLGIAAVAGIWPDVRAAILPSQSVTQSGRIELPVQADGHYYMKARVNGAEIDFVIDTGASQIVLTRADAARAGIDTGNLAYIGRAFTANGEVATAPVRLDSLTVGPFTDSNVAAVVNRGDLDTSLLGMSYLTRFGKVQFDDRRMTLER</sequence>
<gene>
    <name evidence="2" type="ORF">C8J30_106132</name>
</gene>
<dbReference type="GO" id="GO:0006508">
    <property type="term" value="P:proteolysis"/>
    <property type="evidence" value="ECO:0007669"/>
    <property type="project" value="UniProtKB-KW"/>
</dbReference>
<dbReference type="RefSeq" id="WP_110805691.1">
    <property type="nucleotide sequence ID" value="NZ_QJTK01000006.1"/>
</dbReference>
<dbReference type="AlphaFoldDB" id="A0A318U6A6"/>
<evidence type="ECO:0000313" key="3">
    <source>
        <dbReference type="Proteomes" id="UP000247727"/>
    </source>
</evidence>
<dbReference type="NCBIfam" id="TIGR02281">
    <property type="entry name" value="clan_AA_DTGA"/>
    <property type="match status" value="1"/>
</dbReference>
<reference evidence="2 3" key="1">
    <citation type="submission" date="2018-06" db="EMBL/GenBank/DDBJ databases">
        <title>Genomic Encyclopedia of Type Strains, Phase III (KMG-III): the genomes of soil and plant-associated and newly described type strains.</title>
        <authorList>
            <person name="Whitman W."/>
        </authorList>
    </citation>
    <scope>NUCLEOTIDE SEQUENCE [LARGE SCALE GENOMIC DNA]</scope>
    <source>
        <strain evidence="2 3">JA737</strain>
    </source>
</reference>
<feature type="transmembrane region" description="Helical" evidence="1">
    <location>
        <begin position="37"/>
        <end position="54"/>
    </location>
</feature>
<dbReference type="EMBL" id="QJTK01000006">
    <property type="protein sequence ID" value="PYF10000.1"/>
    <property type="molecule type" value="Genomic_DNA"/>
</dbReference>
<dbReference type="OrthoDB" id="7595324at2"/>
<dbReference type="SUPFAM" id="SSF50630">
    <property type="entry name" value="Acid proteases"/>
    <property type="match status" value="1"/>
</dbReference>